<feature type="transmembrane region" description="Helical" evidence="1">
    <location>
        <begin position="329"/>
        <end position="347"/>
    </location>
</feature>
<keyword evidence="3" id="KW-1185">Reference proteome</keyword>
<name>A0A0C2VQD7_9BACL</name>
<dbReference type="OrthoDB" id="5460360at2"/>
<feature type="transmembrane region" description="Helical" evidence="1">
    <location>
        <begin position="266"/>
        <end position="287"/>
    </location>
</feature>
<evidence type="ECO:0000313" key="2">
    <source>
        <dbReference type="EMBL" id="KIL46228.1"/>
    </source>
</evidence>
<dbReference type="PATRIC" id="fig|220754.4.peg.2915"/>
<evidence type="ECO:0000256" key="1">
    <source>
        <dbReference type="SAM" id="Phobius"/>
    </source>
</evidence>
<dbReference type="GO" id="GO:0016020">
    <property type="term" value="C:membrane"/>
    <property type="evidence" value="ECO:0007669"/>
    <property type="project" value="InterPro"/>
</dbReference>
<dbReference type="InterPro" id="IPR007820">
    <property type="entry name" value="AbrB_fam"/>
</dbReference>
<dbReference type="PANTHER" id="PTHR38457">
    <property type="entry name" value="REGULATOR ABRB-RELATED"/>
    <property type="match status" value="1"/>
</dbReference>
<feature type="transmembrane region" description="Helical" evidence="1">
    <location>
        <begin position="213"/>
        <end position="234"/>
    </location>
</feature>
<feature type="transmembrane region" description="Helical" evidence="1">
    <location>
        <begin position="144"/>
        <end position="167"/>
    </location>
</feature>
<keyword evidence="1" id="KW-0812">Transmembrane</keyword>
<comment type="caution">
    <text evidence="2">The sequence shown here is derived from an EMBL/GenBank/DDBJ whole genome shotgun (WGS) entry which is preliminary data.</text>
</comment>
<dbReference type="Proteomes" id="UP000031972">
    <property type="component" value="Unassembled WGS sequence"/>
</dbReference>
<keyword evidence="1" id="KW-0472">Membrane</keyword>
<accession>A0A0C2VQD7</accession>
<dbReference type="Pfam" id="PF05145">
    <property type="entry name" value="AbrB"/>
    <property type="match status" value="1"/>
</dbReference>
<gene>
    <name evidence="2" type="ORF">KR50_29040</name>
</gene>
<feature type="transmembrane region" description="Helical" evidence="1">
    <location>
        <begin position="21"/>
        <end position="43"/>
    </location>
</feature>
<dbReference type="InterPro" id="IPR017516">
    <property type="entry name" value="AbrB_dup"/>
</dbReference>
<dbReference type="PIRSF" id="PIRSF038991">
    <property type="entry name" value="Protein_AbrB"/>
    <property type="match status" value="1"/>
</dbReference>
<sequence>MAYSKWKWLFVTALLSTGMGLFFYAAGIFLPWLLGPLVIMMILKNTVEWPFYWPNWLRNTGLLIIGLQMGTSFTKEALLIMVLNLPLMLLLTLMIVGFTAVSALALSKNTEYCYQTALLGSFPGGLSQMVLLSEEVRGAQTSAVALMQTIRILLVITVVPFLVTYFFPSAEEGMSQTVLPMITTMPVLWLFFLACSVLLVLKGMKKAHFPIPFMLAPLLCVVGFNIITSSPFALPELSIGAAQIALGAHLGLQMNGLRGLLSLKPLSIVVGINLALIVFCIGLSFVLNAAFSFPLIDMFLSAAPGGVAEMAITAYSVGADVSTVTSFHLFRIFFILFAAAPATVFLLKRSLREAG</sequence>
<feature type="transmembrane region" description="Helical" evidence="1">
    <location>
        <begin position="179"/>
        <end position="201"/>
    </location>
</feature>
<reference evidence="2 3" key="1">
    <citation type="submission" date="2015-01" db="EMBL/GenBank/DDBJ databases">
        <title>Jeotgalibacillus campisalis genome sequencing.</title>
        <authorList>
            <person name="Goh K.M."/>
            <person name="Chan K.-G."/>
            <person name="Yaakop A.S."/>
            <person name="Ee R."/>
            <person name="Gan H.M."/>
            <person name="Chan C.S."/>
        </authorList>
    </citation>
    <scope>NUCLEOTIDE SEQUENCE [LARGE SCALE GENOMIC DNA]</scope>
    <source>
        <strain evidence="2 3">SF-57</strain>
    </source>
</reference>
<proteinExistence type="predicted"/>
<evidence type="ECO:0008006" key="4">
    <source>
        <dbReference type="Google" id="ProtNLM"/>
    </source>
</evidence>
<organism evidence="2 3">
    <name type="scientific">Jeotgalibacillus campisalis</name>
    <dbReference type="NCBI Taxonomy" id="220754"/>
    <lineage>
        <taxon>Bacteria</taxon>
        <taxon>Bacillati</taxon>
        <taxon>Bacillota</taxon>
        <taxon>Bacilli</taxon>
        <taxon>Bacillales</taxon>
        <taxon>Caryophanaceae</taxon>
        <taxon>Jeotgalibacillus</taxon>
    </lineage>
</organism>
<feature type="transmembrane region" description="Helical" evidence="1">
    <location>
        <begin position="85"/>
        <end position="106"/>
    </location>
</feature>
<dbReference type="AlphaFoldDB" id="A0A0C2VQD7"/>
<dbReference type="PANTHER" id="PTHR38457:SF1">
    <property type="entry name" value="REGULATOR ABRB-RELATED"/>
    <property type="match status" value="1"/>
</dbReference>
<evidence type="ECO:0000313" key="3">
    <source>
        <dbReference type="Proteomes" id="UP000031972"/>
    </source>
</evidence>
<dbReference type="RefSeq" id="WP_041060406.1">
    <property type="nucleotide sequence ID" value="NZ_JXRR01000017.1"/>
</dbReference>
<dbReference type="GO" id="GO:0010468">
    <property type="term" value="P:regulation of gene expression"/>
    <property type="evidence" value="ECO:0007669"/>
    <property type="project" value="InterPro"/>
</dbReference>
<protein>
    <recommendedName>
        <fullName evidence="4">AbrB family transcriptional regulator</fullName>
    </recommendedName>
</protein>
<dbReference type="EMBL" id="JXRR01000017">
    <property type="protein sequence ID" value="KIL46228.1"/>
    <property type="molecule type" value="Genomic_DNA"/>
</dbReference>
<keyword evidence="1" id="KW-1133">Transmembrane helix</keyword>
<dbReference type="NCBIfam" id="TIGR03082">
    <property type="entry name" value="Gneg_AbrB_dup"/>
    <property type="match status" value="1"/>
</dbReference>